<dbReference type="GO" id="GO:0071111">
    <property type="term" value="F:cyclic-guanylate-specific phosphodiesterase activity"/>
    <property type="evidence" value="ECO:0007669"/>
    <property type="project" value="InterPro"/>
</dbReference>
<organism evidence="2 3">
    <name type="scientific">Entamoeba histolytica HM-1:IMSS-B</name>
    <dbReference type="NCBI Taxonomy" id="885319"/>
    <lineage>
        <taxon>Eukaryota</taxon>
        <taxon>Amoebozoa</taxon>
        <taxon>Evosea</taxon>
        <taxon>Archamoebae</taxon>
        <taxon>Mastigamoebida</taxon>
        <taxon>Entamoebidae</taxon>
        <taxon>Entamoeba</taxon>
    </lineage>
</organism>
<dbReference type="SUPFAM" id="SSF141868">
    <property type="entry name" value="EAL domain-like"/>
    <property type="match status" value="1"/>
</dbReference>
<accession>M3TNL4</accession>
<gene>
    <name evidence="2" type="ORF">EHI8A_186230</name>
</gene>
<dbReference type="InterPro" id="IPR001633">
    <property type="entry name" value="EAL_dom"/>
</dbReference>
<feature type="domain" description="EAL" evidence="1">
    <location>
        <begin position="1"/>
        <end position="48"/>
    </location>
</feature>
<proteinExistence type="predicted"/>
<feature type="non-terminal residue" evidence="2">
    <location>
        <position position="1"/>
    </location>
</feature>
<evidence type="ECO:0000313" key="2">
    <source>
        <dbReference type="EMBL" id="EMH77103.1"/>
    </source>
</evidence>
<dbReference type="EMBL" id="KB610129">
    <property type="protein sequence ID" value="EMH77103.1"/>
    <property type="molecule type" value="Genomic_DNA"/>
</dbReference>
<dbReference type="PANTHER" id="PTHR33121">
    <property type="entry name" value="CYCLIC DI-GMP PHOSPHODIESTERASE PDEF"/>
    <property type="match status" value="1"/>
</dbReference>
<dbReference type="Pfam" id="PF00563">
    <property type="entry name" value="EAL"/>
    <property type="match status" value="1"/>
</dbReference>
<reference evidence="2 3" key="1">
    <citation type="submission" date="2013-01" db="EMBL/GenBank/DDBJ databases">
        <authorList>
            <person name="Hannick L."/>
            <person name="Zafar N."/>
            <person name="Lorenzi H."/>
            <person name="Ali I.A."/>
            <person name="Petri W.P."/>
            <person name="Caler E."/>
        </authorList>
    </citation>
    <scope>NUCLEOTIDE SEQUENCE [LARGE SCALE GENOMIC DNA]</scope>
    <source>
        <strain evidence="3">HM3:IMSS-B</strain>
    </source>
</reference>
<protein>
    <recommendedName>
        <fullName evidence="1">EAL domain-containing protein</fullName>
    </recommendedName>
</protein>
<evidence type="ECO:0000313" key="3">
    <source>
        <dbReference type="Proteomes" id="UP000030781"/>
    </source>
</evidence>
<dbReference type="InterPro" id="IPR035919">
    <property type="entry name" value="EAL_sf"/>
</dbReference>
<dbReference type="InterPro" id="IPR050706">
    <property type="entry name" value="Cyclic-di-GMP_PDE-like"/>
</dbReference>
<dbReference type="PANTHER" id="PTHR33121:SF15">
    <property type="entry name" value="BLUE LIGHT- AND TEMPERATURE-REGULATED ANTIREPRESSOR BLUF"/>
    <property type="match status" value="1"/>
</dbReference>
<evidence type="ECO:0000259" key="1">
    <source>
        <dbReference type="PROSITE" id="PS50883"/>
    </source>
</evidence>
<feature type="non-terminal residue" evidence="2">
    <location>
        <position position="48"/>
    </location>
</feature>
<dbReference type="Gene3D" id="3.20.20.450">
    <property type="entry name" value="EAL domain"/>
    <property type="match status" value="1"/>
</dbReference>
<sequence length="48" mass="5405">QFGFKTAIDDFGAGHSGLTLLAEFQPDLVKLDMALIRDIDRDQVRRTI</sequence>
<name>M3TNL4_ENTH1</name>
<dbReference type="Proteomes" id="UP000030781">
    <property type="component" value="Unassembled WGS sequence"/>
</dbReference>
<dbReference type="VEuPathDB" id="AmoebaDB:EHI8A_186230"/>
<dbReference type="PROSITE" id="PS50883">
    <property type="entry name" value="EAL"/>
    <property type="match status" value="1"/>
</dbReference>
<dbReference type="AlphaFoldDB" id="M3TNL4"/>